<feature type="transmembrane region" description="Helical" evidence="1">
    <location>
        <begin position="496"/>
        <end position="518"/>
    </location>
</feature>
<dbReference type="Proteomes" id="UP000237271">
    <property type="component" value="Unassembled WGS sequence"/>
</dbReference>
<proteinExistence type="predicted"/>
<dbReference type="AlphaFoldDB" id="A0A2P4Y857"/>
<feature type="transmembrane region" description="Helical" evidence="1">
    <location>
        <begin position="48"/>
        <end position="69"/>
    </location>
</feature>
<protein>
    <recommendedName>
        <fullName evidence="4">Transmembrane protein</fullName>
    </recommendedName>
</protein>
<evidence type="ECO:0000313" key="3">
    <source>
        <dbReference type="Proteomes" id="UP000237271"/>
    </source>
</evidence>
<feature type="transmembrane region" description="Helical" evidence="1">
    <location>
        <begin position="545"/>
        <end position="568"/>
    </location>
</feature>
<feature type="transmembrane region" description="Helical" evidence="1">
    <location>
        <begin position="456"/>
        <end position="476"/>
    </location>
</feature>
<dbReference type="EMBL" id="NCKW01004953">
    <property type="protein sequence ID" value="POM73995.1"/>
    <property type="molecule type" value="Genomic_DNA"/>
</dbReference>
<organism evidence="2 3">
    <name type="scientific">Phytophthora palmivora</name>
    <dbReference type="NCBI Taxonomy" id="4796"/>
    <lineage>
        <taxon>Eukaryota</taxon>
        <taxon>Sar</taxon>
        <taxon>Stramenopiles</taxon>
        <taxon>Oomycota</taxon>
        <taxon>Peronosporomycetes</taxon>
        <taxon>Peronosporales</taxon>
        <taxon>Peronosporaceae</taxon>
        <taxon>Phytophthora</taxon>
    </lineage>
</organism>
<feature type="transmembrane region" description="Helical" evidence="1">
    <location>
        <begin position="147"/>
        <end position="170"/>
    </location>
</feature>
<evidence type="ECO:0000256" key="1">
    <source>
        <dbReference type="SAM" id="Phobius"/>
    </source>
</evidence>
<gene>
    <name evidence="2" type="ORF">PHPALM_9101</name>
</gene>
<accession>A0A2P4Y857</accession>
<feature type="transmembrane region" description="Helical" evidence="1">
    <location>
        <begin position="84"/>
        <end position="105"/>
    </location>
</feature>
<dbReference type="OrthoDB" id="121311at2759"/>
<keyword evidence="3" id="KW-1185">Reference proteome</keyword>
<keyword evidence="1" id="KW-0812">Transmembrane</keyword>
<feature type="transmembrane region" description="Helical" evidence="1">
    <location>
        <begin position="213"/>
        <end position="232"/>
    </location>
</feature>
<reference evidence="2 3" key="1">
    <citation type="journal article" date="2017" name="Genome Biol. Evol.">
        <title>Phytophthora megakarya and P. palmivora, closely related causal agents of cacao black pod rot, underwent increases in genome sizes and gene numbers by different mechanisms.</title>
        <authorList>
            <person name="Ali S.S."/>
            <person name="Shao J."/>
            <person name="Lary D.J."/>
            <person name="Kronmiller B."/>
            <person name="Shen D."/>
            <person name="Strem M.D."/>
            <person name="Amoako-Attah I."/>
            <person name="Akrofi A.Y."/>
            <person name="Begoude B.A."/>
            <person name="Ten Hoopen G.M."/>
            <person name="Coulibaly K."/>
            <person name="Kebe B.I."/>
            <person name="Melnick R.L."/>
            <person name="Guiltinan M.J."/>
            <person name="Tyler B.M."/>
            <person name="Meinhardt L.W."/>
            <person name="Bailey B.A."/>
        </authorList>
    </citation>
    <scope>NUCLEOTIDE SEQUENCE [LARGE SCALE GENOMIC DNA]</scope>
    <source>
        <strain evidence="3">sbr112.9</strain>
    </source>
</reference>
<sequence>MPGLLVRWVSKLHHIWKGLQVSYYGGKYSIHRLLALEAYTKNTSLGRVLIICILTPLPMVAFVSIQALVPLQDPTAGWRSNFGFWIRSGILSFMVAHTLTTQATYIIDDISISSVRLAVLSACTSILFTAFAIGISAMLIFPVPFFVLTLAPVFYVALIISYRIVLGITLVRQALENRDQMLRFVCFVGAQNLMVFTYPAYETLFRVVKGSSYQIPVILLLPFIKVAVKNLVLRCMASMEDMLPEAVIFTVDFFNAVYVATCMQSANSATAITAITVTDLSQTTFMLFGLHQRTGTILSRLCQTIDNDLDGDNLVSALCILCRNPQKFLNQVRNNVHIRSCLPLILIGADNELLDRLESMSTRLASDTGQLLKLASSSSVHHIDVLQVPTKKVNRKIRNMFVQKRCDTIHPLDSGDMNATWAVKRRPVHSNPTHQSIILRETLEALFTTECIVVTAYLEAIVPLFYCCYMLVMTHLPSAHYHTEMTDVTPENVGKTVIPVFVFGMLQIATFVLLAVVIKRNCGMRILYQLAFVLETQMPLIQGKLIFWVLITLCFRVVHFGVDFTFHFSRQGYRR</sequence>
<evidence type="ECO:0000313" key="2">
    <source>
        <dbReference type="EMBL" id="POM73995.1"/>
    </source>
</evidence>
<name>A0A2P4Y857_9STRA</name>
<feature type="transmembrane region" description="Helical" evidence="1">
    <location>
        <begin position="182"/>
        <end position="201"/>
    </location>
</feature>
<feature type="transmembrane region" description="Helical" evidence="1">
    <location>
        <begin position="117"/>
        <end position="141"/>
    </location>
</feature>
<keyword evidence="1" id="KW-0472">Membrane</keyword>
<evidence type="ECO:0008006" key="4">
    <source>
        <dbReference type="Google" id="ProtNLM"/>
    </source>
</evidence>
<keyword evidence="1" id="KW-1133">Transmembrane helix</keyword>
<comment type="caution">
    <text evidence="2">The sequence shown here is derived from an EMBL/GenBank/DDBJ whole genome shotgun (WGS) entry which is preliminary data.</text>
</comment>